<dbReference type="Pfam" id="PF00732">
    <property type="entry name" value="GMC_oxred_N"/>
    <property type="match status" value="1"/>
</dbReference>
<dbReference type="AlphaFoldDB" id="A0AAV8WI41"/>
<dbReference type="InterPro" id="IPR007867">
    <property type="entry name" value="GMC_OxRtase_C"/>
</dbReference>
<evidence type="ECO:0000313" key="6">
    <source>
        <dbReference type="Proteomes" id="UP001159042"/>
    </source>
</evidence>
<dbReference type="PIRSF" id="PIRSF000137">
    <property type="entry name" value="Alcohol_oxidase"/>
    <property type="match status" value="1"/>
</dbReference>
<sequence length="663" mass="73634">MSWVPYDLRNVCTTHATTTTCQPSAYMYINLLVSLFGRSRDVTPVGGGYDYAPGLNFDHSSGGYGYAGTSSTTQSEDNREYDFIIVGGGTAGCVLANRLTEISDWKVLLIEAGSEEPDITSVPSLLFYLQQSSVDWNYYTQPQPSACRARPHGRCRWPRGRSLGGSSAINYMIYLRGGPKDFDEWEQRFGNPGWGYDKILPYFKKSENNGNIDEVGTEFHGTDGPMSIERFPYQDQNVFAMLDGMREMGMELFDQNGAKQLGGSLIQCFTKNGQRYSANAAFIRPIRNVRKNLTIRTLAFATRVLIDPDTKTAYGVEYVQNGKYYKAFAKKEVIVSSGTLATPQVLMLSGVGPAEHLRDYNIPVIQNLPVGHNLHDHTTVDGPIISFSNLTSTIVPPEQRVADTYTFSKISRGPLASTAGIQINVYMATSFEKDEDRPDMQFTAEGVKLGDYFADPTKFNEVTQRALAYYDGYILRPIILAPRSRGYILLNETDPVFGLPMVFANTFTREEDLDIMVEAIQRMVEITNTPTMRKIGARLVTTPLPACDHYSFGTNEYWRCVCASYTTTLYHPVGTAKMGPKNDPTAVVDPRLRVYGIKRLRVIDASIMPAVTRANTNAPTMMIAEKGADMVKEDWLGGGNDADNSWRGGTGGSWIGLTILADW</sequence>
<keyword evidence="2" id="KW-0285">Flavoprotein</keyword>
<comment type="similarity">
    <text evidence="1 2">Belongs to the GMC oxidoreductase family.</text>
</comment>
<organism evidence="5 6">
    <name type="scientific">Exocentrus adspersus</name>
    <dbReference type="NCBI Taxonomy" id="1586481"/>
    <lineage>
        <taxon>Eukaryota</taxon>
        <taxon>Metazoa</taxon>
        <taxon>Ecdysozoa</taxon>
        <taxon>Arthropoda</taxon>
        <taxon>Hexapoda</taxon>
        <taxon>Insecta</taxon>
        <taxon>Pterygota</taxon>
        <taxon>Neoptera</taxon>
        <taxon>Endopterygota</taxon>
        <taxon>Coleoptera</taxon>
        <taxon>Polyphaga</taxon>
        <taxon>Cucujiformia</taxon>
        <taxon>Chrysomeloidea</taxon>
        <taxon>Cerambycidae</taxon>
        <taxon>Lamiinae</taxon>
        <taxon>Acanthocinini</taxon>
        <taxon>Exocentrus</taxon>
    </lineage>
</organism>
<reference evidence="5 6" key="1">
    <citation type="journal article" date="2023" name="Insect Mol. Biol.">
        <title>Genome sequencing provides insights into the evolution of gene families encoding plant cell wall-degrading enzymes in longhorned beetles.</title>
        <authorList>
            <person name="Shin N.R."/>
            <person name="Okamura Y."/>
            <person name="Kirsch R."/>
            <person name="Pauchet Y."/>
        </authorList>
    </citation>
    <scope>NUCLEOTIDE SEQUENCE [LARGE SCALE GENOMIC DNA]</scope>
    <source>
        <strain evidence="5">EAD_L_NR</strain>
    </source>
</reference>
<dbReference type="Gene3D" id="3.50.50.60">
    <property type="entry name" value="FAD/NAD(P)-binding domain"/>
    <property type="match status" value="1"/>
</dbReference>
<dbReference type="EMBL" id="JANEYG010000001">
    <property type="protein sequence ID" value="KAJ8925926.1"/>
    <property type="molecule type" value="Genomic_DNA"/>
</dbReference>
<dbReference type="PANTHER" id="PTHR11552:SF154">
    <property type="entry name" value="FI04917P"/>
    <property type="match status" value="1"/>
</dbReference>
<dbReference type="GO" id="GO:0016614">
    <property type="term" value="F:oxidoreductase activity, acting on CH-OH group of donors"/>
    <property type="evidence" value="ECO:0007669"/>
    <property type="project" value="InterPro"/>
</dbReference>
<gene>
    <name evidence="5" type="ORF">NQ315_009778</name>
</gene>
<dbReference type="PANTHER" id="PTHR11552">
    <property type="entry name" value="GLUCOSE-METHANOL-CHOLINE GMC OXIDOREDUCTASE"/>
    <property type="match status" value="1"/>
</dbReference>
<dbReference type="GO" id="GO:0050660">
    <property type="term" value="F:flavin adenine dinucleotide binding"/>
    <property type="evidence" value="ECO:0007669"/>
    <property type="project" value="InterPro"/>
</dbReference>
<dbReference type="PROSITE" id="PS00623">
    <property type="entry name" value="GMC_OXRED_1"/>
    <property type="match status" value="1"/>
</dbReference>
<dbReference type="SUPFAM" id="SSF51905">
    <property type="entry name" value="FAD/NAD(P)-binding domain"/>
    <property type="match status" value="1"/>
</dbReference>
<evidence type="ECO:0000256" key="2">
    <source>
        <dbReference type="RuleBase" id="RU003968"/>
    </source>
</evidence>
<accession>A0AAV8WI41</accession>
<dbReference type="InterPro" id="IPR012132">
    <property type="entry name" value="GMC_OxRdtase"/>
</dbReference>
<keyword evidence="6" id="KW-1185">Reference proteome</keyword>
<dbReference type="PROSITE" id="PS00624">
    <property type="entry name" value="GMC_OXRED_2"/>
    <property type="match status" value="1"/>
</dbReference>
<dbReference type="Pfam" id="PF05199">
    <property type="entry name" value="GMC_oxred_C"/>
    <property type="match status" value="1"/>
</dbReference>
<comment type="caution">
    <text evidence="5">The sequence shown here is derived from an EMBL/GenBank/DDBJ whole genome shotgun (WGS) entry which is preliminary data.</text>
</comment>
<evidence type="ECO:0000256" key="1">
    <source>
        <dbReference type="ARBA" id="ARBA00010790"/>
    </source>
</evidence>
<evidence type="ECO:0000259" key="3">
    <source>
        <dbReference type="PROSITE" id="PS00623"/>
    </source>
</evidence>
<dbReference type="SUPFAM" id="SSF54373">
    <property type="entry name" value="FAD-linked reductases, C-terminal domain"/>
    <property type="match status" value="1"/>
</dbReference>
<dbReference type="Proteomes" id="UP001159042">
    <property type="component" value="Unassembled WGS sequence"/>
</dbReference>
<evidence type="ECO:0000313" key="5">
    <source>
        <dbReference type="EMBL" id="KAJ8925926.1"/>
    </source>
</evidence>
<name>A0AAV8WI41_9CUCU</name>
<keyword evidence="2" id="KW-0274">FAD</keyword>
<proteinExistence type="inferred from homology"/>
<dbReference type="Gene3D" id="3.30.560.10">
    <property type="entry name" value="Glucose Oxidase, domain 3"/>
    <property type="match status" value="1"/>
</dbReference>
<dbReference type="InterPro" id="IPR036188">
    <property type="entry name" value="FAD/NAD-bd_sf"/>
</dbReference>
<dbReference type="InterPro" id="IPR000172">
    <property type="entry name" value="GMC_OxRdtase_N"/>
</dbReference>
<feature type="domain" description="Glucose-methanol-choline oxidoreductase N-terminal" evidence="4">
    <location>
        <begin position="338"/>
        <end position="352"/>
    </location>
</feature>
<protein>
    <recommendedName>
        <fullName evidence="3 4">Glucose-methanol-choline oxidoreductase N-terminal domain-containing protein</fullName>
    </recommendedName>
</protein>
<evidence type="ECO:0000259" key="4">
    <source>
        <dbReference type="PROSITE" id="PS00624"/>
    </source>
</evidence>
<feature type="domain" description="Glucose-methanol-choline oxidoreductase N-terminal" evidence="3">
    <location>
        <begin position="160"/>
        <end position="183"/>
    </location>
</feature>